<keyword evidence="1" id="KW-0812">Transmembrane</keyword>
<protein>
    <submittedName>
        <fullName evidence="2">Uncharacterized protein</fullName>
    </submittedName>
</protein>
<feature type="transmembrane region" description="Helical" evidence="1">
    <location>
        <begin position="20"/>
        <end position="40"/>
    </location>
</feature>
<dbReference type="EMBL" id="JAUSZS010000003">
    <property type="protein sequence ID" value="MDQ0932699.1"/>
    <property type="molecule type" value="Genomic_DNA"/>
</dbReference>
<gene>
    <name evidence="2" type="ORF">QFZ49_002629</name>
</gene>
<evidence type="ECO:0000313" key="2">
    <source>
        <dbReference type="EMBL" id="MDQ0932699.1"/>
    </source>
</evidence>
<keyword evidence="1" id="KW-0472">Membrane</keyword>
<evidence type="ECO:0000313" key="3">
    <source>
        <dbReference type="Proteomes" id="UP001223072"/>
    </source>
</evidence>
<proteinExistence type="predicted"/>
<comment type="caution">
    <text evidence="2">The sequence shown here is derived from an EMBL/GenBank/DDBJ whole genome shotgun (WGS) entry which is preliminary data.</text>
</comment>
<accession>A0ABU0RL72</accession>
<dbReference type="Proteomes" id="UP001223072">
    <property type="component" value="Unassembled WGS sequence"/>
</dbReference>
<keyword evidence="3" id="KW-1185">Reference proteome</keyword>
<keyword evidence="1" id="KW-1133">Transmembrane helix</keyword>
<reference evidence="2 3" key="1">
    <citation type="submission" date="2023-07" db="EMBL/GenBank/DDBJ databases">
        <title>Comparative genomics of wheat-associated soil bacteria to identify genetic determinants of phenazine resistance.</title>
        <authorList>
            <person name="Mouncey N."/>
        </authorList>
    </citation>
    <scope>NUCLEOTIDE SEQUENCE [LARGE SCALE GENOMIC DNA]</scope>
    <source>
        <strain evidence="2 3">W2I16</strain>
    </source>
</reference>
<name>A0ABU0RL72_9ACTN</name>
<organism evidence="2 3">
    <name type="scientific">Streptomyces turgidiscabies</name>
    <dbReference type="NCBI Taxonomy" id="85558"/>
    <lineage>
        <taxon>Bacteria</taxon>
        <taxon>Bacillati</taxon>
        <taxon>Actinomycetota</taxon>
        <taxon>Actinomycetes</taxon>
        <taxon>Kitasatosporales</taxon>
        <taxon>Streptomycetaceae</taxon>
        <taxon>Streptomyces</taxon>
    </lineage>
</organism>
<sequence>MVVMQVVTPVDNATPYGPWGSLAIMVAWVAAALLGGFVLLKSRDA</sequence>
<evidence type="ECO:0000256" key="1">
    <source>
        <dbReference type="SAM" id="Phobius"/>
    </source>
</evidence>